<dbReference type="InterPro" id="IPR044750">
    <property type="entry name" value="C2_SRC2/BAP"/>
</dbReference>
<accession>A0A6A2WK98</accession>
<feature type="region of interest" description="Disordered" evidence="1">
    <location>
        <begin position="272"/>
        <end position="291"/>
    </location>
</feature>
<dbReference type="EMBL" id="VEPZ02001734">
    <property type="protein sequence ID" value="KAE8659983.1"/>
    <property type="molecule type" value="Genomic_DNA"/>
</dbReference>
<comment type="caution">
    <text evidence="3">The sequence shown here is derived from an EMBL/GenBank/DDBJ whole genome shotgun (WGS) entry which is preliminary data.</text>
</comment>
<gene>
    <name evidence="3" type="ORF">F3Y22_tig00116959pilonHSYRG00179</name>
</gene>
<dbReference type="PROSITE" id="PS50004">
    <property type="entry name" value="C2"/>
    <property type="match status" value="1"/>
</dbReference>
<evidence type="ECO:0000256" key="1">
    <source>
        <dbReference type="SAM" id="MobiDB-lite"/>
    </source>
</evidence>
<dbReference type="OrthoDB" id="1909968at2759"/>
<dbReference type="PANTHER" id="PTHR32246:SF103">
    <property type="entry name" value="CALCIUM-DEPENDENT LIPID-BINDING (CALB DOMAIN) FAMILY PROTEIN"/>
    <property type="match status" value="1"/>
</dbReference>
<dbReference type="InterPro" id="IPR035892">
    <property type="entry name" value="C2_domain_sf"/>
</dbReference>
<dbReference type="AlphaFoldDB" id="A0A6A2WK98"/>
<dbReference type="CDD" id="cd04051">
    <property type="entry name" value="C2_SRC2_like"/>
    <property type="match status" value="1"/>
</dbReference>
<feature type="domain" description="C2" evidence="2">
    <location>
        <begin position="1"/>
        <end position="113"/>
    </location>
</feature>
<dbReference type="Gene3D" id="2.60.40.150">
    <property type="entry name" value="C2 domain"/>
    <property type="match status" value="1"/>
</dbReference>
<name>A0A6A2WK98_HIBSY</name>
<dbReference type="Proteomes" id="UP000436088">
    <property type="component" value="Unassembled WGS sequence"/>
</dbReference>
<evidence type="ECO:0000259" key="2">
    <source>
        <dbReference type="PROSITE" id="PS50004"/>
    </source>
</evidence>
<dbReference type="Pfam" id="PF00168">
    <property type="entry name" value="C2"/>
    <property type="match status" value="1"/>
</dbReference>
<evidence type="ECO:0000313" key="4">
    <source>
        <dbReference type="Proteomes" id="UP000436088"/>
    </source>
</evidence>
<reference evidence="3" key="1">
    <citation type="submission" date="2019-09" db="EMBL/GenBank/DDBJ databases">
        <title>Draft genome information of white flower Hibiscus syriacus.</title>
        <authorList>
            <person name="Kim Y.-M."/>
        </authorList>
    </citation>
    <scope>NUCLEOTIDE SEQUENCE [LARGE SCALE GENOMIC DNA]</scope>
    <source>
        <strain evidence="3">YM2019G1</strain>
    </source>
</reference>
<dbReference type="InterPro" id="IPR000008">
    <property type="entry name" value="C2_dom"/>
</dbReference>
<organism evidence="3 4">
    <name type="scientific">Hibiscus syriacus</name>
    <name type="common">Rose of Sharon</name>
    <dbReference type="NCBI Taxonomy" id="106335"/>
    <lineage>
        <taxon>Eukaryota</taxon>
        <taxon>Viridiplantae</taxon>
        <taxon>Streptophyta</taxon>
        <taxon>Embryophyta</taxon>
        <taxon>Tracheophyta</taxon>
        <taxon>Spermatophyta</taxon>
        <taxon>Magnoliopsida</taxon>
        <taxon>eudicotyledons</taxon>
        <taxon>Gunneridae</taxon>
        <taxon>Pentapetalae</taxon>
        <taxon>rosids</taxon>
        <taxon>malvids</taxon>
        <taxon>Malvales</taxon>
        <taxon>Malvaceae</taxon>
        <taxon>Malvoideae</taxon>
        <taxon>Hibiscus</taxon>
    </lineage>
</organism>
<dbReference type="GO" id="GO:0006952">
    <property type="term" value="P:defense response"/>
    <property type="evidence" value="ECO:0007669"/>
    <property type="project" value="InterPro"/>
</dbReference>
<dbReference type="SMART" id="SM00239">
    <property type="entry name" value="C2"/>
    <property type="match status" value="1"/>
</dbReference>
<dbReference type="PANTHER" id="PTHR32246">
    <property type="entry name" value="INGRESSION PROTEIN FIC1"/>
    <property type="match status" value="1"/>
</dbReference>
<protein>
    <submittedName>
        <fullName evidence="3">Plasmodesmata-located protein 2</fullName>
    </submittedName>
</protein>
<sequence length="344" mass="37764">MDHSRVLEVTILSADDLFEVYKNMKTYAIVWVQPNRKLTTGIDPTGGSNPVWNDKFSFRVDDKFLSSDESKIVIEIYAAAWVKDSLVGCVNVNINDIFHLRSVTDDQPDSNSIARSVTLQIRRPSGRPQGIINMEVALVDSTMRSLPLLAQPKPKTTDNNSESHGYKFNVIPKMIRSLSDRTELKMQDNSVERPAKGSVINGGSMVNGGSDCGTDVGPSVSVVAAAIAKGVYKPPVHNKVQTTENPKISEWTRKEREQEELEMKIERWGSKMQLASAAGGGSRKSKRGRKRGKANTKLFSCFSNALGIEISITCGEPQSLGIGKNNNKVCHLSDADDSYSESIA</sequence>
<evidence type="ECO:0000313" key="3">
    <source>
        <dbReference type="EMBL" id="KAE8659983.1"/>
    </source>
</evidence>
<dbReference type="SUPFAM" id="SSF49562">
    <property type="entry name" value="C2 domain (Calcium/lipid-binding domain, CaLB)"/>
    <property type="match status" value="1"/>
</dbReference>
<keyword evidence="4" id="KW-1185">Reference proteome</keyword>
<proteinExistence type="predicted"/>